<reference evidence="1" key="1">
    <citation type="journal article" date="2023" name="IScience">
        <title>Live-bearing cockroach genome reveals convergent evolutionary mechanisms linked to viviparity in insects and beyond.</title>
        <authorList>
            <person name="Fouks B."/>
            <person name="Harrison M.C."/>
            <person name="Mikhailova A.A."/>
            <person name="Marchal E."/>
            <person name="English S."/>
            <person name="Carruthers M."/>
            <person name="Jennings E.C."/>
            <person name="Chiamaka E.L."/>
            <person name="Frigard R.A."/>
            <person name="Pippel M."/>
            <person name="Attardo G.M."/>
            <person name="Benoit J.B."/>
            <person name="Bornberg-Bauer E."/>
            <person name="Tobe S.S."/>
        </authorList>
    </citation>
    <scope>NUCLEOTIDE SEQUENCE</scope>
    <source>
        <strain evidence="1">Stay&amp;Tobe</strain>
    </source>
</reference>
<dbReference type="AlphaFoldDB" id="A0AAD7ZD15"/>
<evidence type="ECO:0000313" key="1">
    <source>
        <dbReference type="EMBL" id="KAJ9578071.1"/>
    </source>
</evidence>
<organism evidence="1 2">
    <name type="scientific">Diploptera punctata</name>
    <name type="common">Pacific beetle cockroach</name>
    <dbReference type="NCBI Taxonomy" id="6984"/>
    <lineage>
        <taxon>Eukaryota</taxon>
        <taxon>Metazoa</taxon>
        <taxon>Ecdysozoa</taxon>
        <taxon>Arthropoda</taxon>
        <taxon>Hexapoda</taxon>
        <taxon>Insecta</taxon>
        <taxon>Pterygota</taxon>
        <taxon>Neoptera</taxon>
        <taxon>Polyneoptera</taxon>
        <taxon>Dictyoptera</taxon>
        <taxon>Blattodea</taxon>
        <taxon>Blaberoidea</taxon>
        <taxon>Blaberidae</taxon>
        <taxon>Diplopterinae</taxon>
        <taxon>Diploptera</taxon>
    </lineage>
</organism>
<accession>A0AAD7ZD15</accession>
<evidence type="ECO:0000313" key="2">
    <source>
        <dbReference type="Proteomes" id="UP001233999"/>
    </source>
</evidence>
<proteinExistence type="predicted"/>
<sequence>MRILCWKQCNDIIHYIEKPQNDEDDLKEEIKKTSEKIRLSLADIPKKFRRDIAAIEEPEKRDIASIKECFENIRKAMKDELFDIYQDFKKKELKAPKTNP</sequence>
<reference evidence="1" key="2">
    <citation type="submission" date="2023-05" db="EMBL/GenBank/DDBJ databases">
        <authorList>
            <person name="Fouks B."/>
        </authorList>
    </citation>
    <scope>NUCLEOTIDE SEQUENCE</scope>
    <source>
        <strain evidence="1">Stay&amp;Tobe</strain>
        <tissue evidence="1">Testes</tissue>
    </source>
</reference>
<comment type="caution">
    <text evidence="1">The sequence shown here is derived from an EMBL/GenBank/DDBJ whole genome shotgun (WGS) entry which is preliminary data.</text>
</comment>
<keyword evidence="2" id="KW-1185">Reference proteome</keyword>
<gene>
    <name evidence="1" type="ORF">L9F63_025070</name>
</gene>
<protein>
    <submittedName>
        <fullName evidence="1">Uncharacterized protein</fullName>
    </submittedName>
</protein>
<dbReference type="Proteomes" id="UP001233999">
    <property type="component" value="Unassembled WGS sequence"/>
</dbReference>
<dbReference type="EMBL" id="JASPKZ010009034">
    <property type="protein sequence ID" value="KAJ9578071.1"/>
    <property type="molecule type" value="Genomic_DNA"/>
</dbReference>
<name>A0AAD7ZD15_DIPPU</name>